<organism evidence="1 2">
    <name type="scientific">Paenibacillus prosopidis</name>
    <dbReference type="NCBI Taxonomy" id="630520"/>
    <lineage>
        <taxon>Bacteria</taxon>
        <taxon>Bacillati</taxon>
        <taxon>Bacillota</taxon>
        <taxon>Bacilli</taxon>
        <taxon>Bacillales</taxon>
        <taxon>Paenibacillaceae</taxon>
        <taxon>Paenibacillus</taxon>
    </lineage>
</organism>
<proteinExistence type="predicted"/>
<comment type="caution">
    <text evidence="1">The sequence shown here is derived from an EMBL/GenBank/DDBJ whole genome shotgun (WGS) entry which is preliminary data.</text>
</comment>
<name>A0A368W737_9BACL</name>
<evidence type="ECO:0000313" key="2">
    <source>
        <dbReference type="Proteomes" id="UP000252415"/>
    </source>
</evidence>
<sequence>MDEGIREKIALFRYGMIAPLLNGRWIERLIWRRCRPKSMTYLFMGRKPKRFAEPELLAKAFLHCEDRKWTRPVVSASMARNTKWSSSLGERFKSCTTRRTLRK</sequence>
<protein>
    <submittedName>
        <fullName evidence="1">Uncharacterized protein</fullName>
    </submittedName>
</protein>
<dbReference type="AlphaFoldDB" id="A0A368W737"/>
<dbReference type="Proteomes" id="UP000252415">
    <property type="component" value="Unassembled WGS sequence"/>
</dbReference>
<gene>
    <name evidence="1" type="ORF">DFP97_10268</name>
</gene>
<evidence type="ECO:0000313" key="1">
    <source>
        <dbReference type="EMBL" id="RCW50876.1"/>
    </source>
</evidence>
<accession>A0A368W737</accession>
<keyword evidence="2" id="KW-1185">Reference proteome</keyword>
<dbReference type="EMBL" id="QPJD01000002">
    <property type="protein sequence ID" value="RCW50876.1"/>
    <property type="molecule type" value="Genomic_DNA"/>
</dbReference>
<reference evidence="1 2" key="1">
    <citation type="submission" date="2018-07" db="EMBL/GenBank/DDBJ databases">
        <title>Genomic Encyclopedia of Type Strains, Phase III (KMG-III): the genomes of soil and plant-associated and newly described type strains.</title>
        <authorList>
            <person name="Whitman W."/>
        </authorList>
    </citation>
    <scope>NUCLEOTIDE SEQUENCE [LARGE SCALE GENOMIC DNA]</scope>
    <source>
        <strain evidence="1 2">CECT 7506</strain>
    </source>
</reference>